<dbReference type="PROSITE" id="PS50088">
    <property type="entry name" value="ANK_REPEAT"/>
    <property type="match status" value="2"/>
</dbReference>
<dbReference type="Pfam" id="PF01661">
    <property type="entry name" value="Macro"/>
    <property type="match status" value="1"/>
</dbReference>
<dbReference type="SMART" id="SM00248">
    <property type="entry name" value="ANK"/>
    <property type="match status" value="2"/>
</dbReference>
<dbReference type="InterPro" id="IPR012317">
    <property type="entry name" value="Poly(ADP-ribose)pol_cat_dom"/>
</dbReference>
<dbReference type="InterPro" id="IPR052056">
    <property type="entry name" value="Mono-ARTD/PARP"/>
</dbReference>
<name>A0A814N2K1_9BILA</name>
<dbReference type="Pfam" id="PF12796">
    <property type="entry name" value="Ank_2"/>
    <property type="match status" value="1"/>
</dbReference>
<evidence type="ECO:0000256" key="1">
    <source>
        <dbReference type="ARBA" id="ARBA00004123"/>
    </source>
</evidence>
<dbReference type="PROSITE" id="PS51059">
    <property type="entry name" value="PARP_CATALYTIC"/>
    <property type="match status" value="1"/>
</dbReference>
<dbReference type="OrthoDB" id="6133115at2759"/>
<dbReference type="EC" id="2.4.2.-" evidence="7"/>
<evidence type="ECO:0000256" key="6">
    <source>
        <dbReference type="PROSITE-ProRule" id="PRU00023"/>
    </source>
</evidence>
<keyword evidence="6" id="KW-0040">ANK repeat</keyword>
<feature type="domain" description="Macro" evidence="9">
    <location>
        <begin position="545"/>
        <end position="717"/>
    </location>
</feature>
<dbReference type="Gene3D" id="1.25.40.20">
    <property type="entry name" value="Ankyrin repeat-containing domain"/>
    <property type="match status" value="1"/>
</dbReference>
<gene>
    <name evidence="10" type="ORF">RFH988_LOCUS18537</name>
</gene>
<dbReference type="Gene3D" id="3.90.228.10">
    <property type="match status" value="1"/>
</dbReference>
<dbReference type="InterPro" id="IPR036770">
    <property type="entry name" value="Ankyrin_rpt-contain_sf"/>
</dbReference>
<evidence type="ECO:0000256" key="2">
    <source>
        <dbReference type="ARBA" id="ARBA00022676"/>
    </source>
</evidence>
<dbReference type="PANTHER" id="PTHR14453:SF67">
    <property type="entry name" value="POLY [ADP-RIBOSE] POLYMERASE"/>
    <property type="match status" value="1"/>
</dbReference>
<reference evidence="10" key="1">
    <citation type="submission" date="2021-02" db="EMBL/GenBank/DDBJ databases">
        <authorList>
            <person name="Nowell W R."/>
        </authorList>
    </citation>
    <scope>NUCLEOTIDE SEQUENCE</scope>
</reference>
<dbReference type="InterPro" id="IPR002110">
    <property type="entry name" value="Ankyrin_rpt"/>
</dbReference>
<dbReference type="GO" id="GO:0003714">
    <property type="term" value="F:transcription corepressor activity"/>
    <property type="evidence" value="ECO:0007669"/>
    <property type="project" value="TreeGrafter"/>
</dbReference>
<dbReference type="SUPFAM" id="SSF48403">
    <property type="entry name" value="Ankyrin repeat"/>
    <property type="match status" value="1"/>
</dbReference>
<evidence type="ECO:0000313" key="11">
    <source>
        <dbReference type="Proteomes" id="UP000663882"/>
    </source>
</evidence>
<feature type="domain" description="PARP catalytic" evidence="8">
    <location>
        <begin position="914"/>
        <end position="1096"/>
    </location>
</feature>
<dbReference type="PANTHER" id="PTHR14453">
    <property type="entry name" value="PARP/ZINC FINGER CCCH TYPE DOMAIN CONTAINING PROTEIN"/>
    <property type="match status" value="1"/>
</dbReference>
<dbReference type="EMBL" id="CAJNOO010001047">
    <property type="protein sequence ID" value="CAF1085844.1"/>
    <property type="molecule type" value="Genomic_DNA"/>
</dbReference>
<dbReference type="GO" id="GO:0005634">
    <property type="term" value="C:nucleus"/>
    <property type="evidence" value="ECO:0007669"/>
    <property type="project" value="UniProtKB-SubCell"/>
</dbReference>
<dbReference type="InterPro" id="IPR043472">
    <property type="entry name" value="Macro_dom-like"/>
</dbReference>
<comment type="subcellular location">
    <subcellularLocation>
        <location evidence="1">Nucleus</location>
    </subcellularLocation>
</comment>
<keyword evidence="3 7" id="KW-0808">Transferase</keyword>
<keyword evidence="2 7" id="KW-0328">Glycosyltransferase</keyword>
<feature type="repeat" description="ANK" evidence="6">
    <location>
        <begin position="138"/>
        <end position="162"/>
    </location>
</feature>
<dbReference type="SUPFAM" id="SSF52949">
    <property type="entry name" value="Macro domain-like"/>
    <property type="match status" value="2"/>
</dbReference>
<evidence type="ECO:0000256" key="5">
    <source>
        <dbReference type="ARBA" id="ARBA00023242"/>
    </source>
</evidence>
<feature type="repeat" description="ANK" evidence="6">
    <location>
        <begin position="186"/>
        <end position="218"/>
    </location>
</feature>
<organism evidence="10 11">
    <name type="scientific">Rotaria sordida</name>
    <dbReference type="NCBI Taxonomy" id="392033"/>
    <lineage>
        <taxon>Eukaryota</taxon>
        <taxon>Metazoa</taxon>
        <taxon>Spiralia</taxon>
        <taxon>Gnathifera</taxon>
        <taxon>Rotifera</taxon>
        <taxon>Eurotatoria</taxon>
        <taxon>Bdelloidea</taxon>
        <taxon>Philodinida</taxon>
        <taxon>Philodinidae</taxon>
        <taxon>Rotaria</taxon>
    </lineage>
</organism>
<protein>
    <recommendedName>
        <fullName evidence="7">Poly [ADP-ribose] polymerase</fullName>
        <shortName evidence="7">PARP</shortName>
        <ecNumber evidence="7">2.4.2.-</ecNumber>
    </recommendedName>
</protein>
<dbReference type="AlphaFoldDB" id="A0A814N2K1"/>
<dbReference type="PROSITE" id="PS51154">
    <property type="entry name" value="MACRO"/>
    <property type="match status" value="2"/>
</dbReference>
<dbReference type="InterPro" id="IPR002589">
    <property type="entry name" value="Macro_dom"/>
</dbReference>
<evidence type="ECO:0000256" key="3">
    <source>
        <dbReference type="ARBA" id="ARBA00022679"/>
    </source>
</evidence>
<dbReference type="GO" id="GO:0005737">
    <property type="term" value="C:cytoplasm"/>
    <property type="evidence" value="ECO:0007669"/>
    <property type="project" value="TreeGrafter"/>
</dbReference>
<evidence type="ECO:0000256" key="7">
    <source>
        <dbReference type="RuleBase" id="RU362114"/>
    </source>
</evidence>
<dbReference type="GO" id="GO:0003950">
    <property type="term" value="F:NAD+ poly-ADP-ribosyltransferase activity"/>
    <property type="evidence" value="ECO:0007669"/>
    <property type="project" value="UniProtKB-UniRule"/>
</dbReference>
<dbReference type="Gene3D" id="3.40.220.10">
    <property type="entry name" value="Leucine Aminopeptidase, subunit E, domain 1"/>
    <property type="match status" value="2"/>
</dbReference>
<evidence type="ECO:0000256" key="4">
    <source>
        <dbReference type="ARBA" id="ARBA00023027"/>
    </source>
</evidence>
<accession>A0A814N2K1</accession>
<dbReference type="Pfam" id="PF00644">
    <property type="entry name" value="PARP"/>
    <property type="match status" value="1"/>
</dbReference>
<evidence type="ECO:0000259" key="8">
    <source>
        <dbReference type="PROSITE" id="PS51059"/>
    </source>
</evidence>
<sequence length="1096" mass="127752">MASESNDEINLKQCLELLIIIISDTIDNIKQQINQSNEKQLINNLQIQIKNLLNNNLLSLSFQSRNYLFDILNQYNYNIEEKIFSIELTKNILPSFIYNLQGRLFFIDACQAAWYGDELIIKDFIQKYSLFKNKSGLYGTTLLYSAARNNHFNLVKYLIEIGKCSINIKNEGYNDKNHETKIKAIIGSTPLHTACFNGHIDIVKYLIEHGADYFILNNLYETPIQNGQLRTNIRKFFEDFLLFGYSKKLDILPNRTIIEEIKQNKDIIDYFLLFGYSKKLDILPNRTIIEEIKQNKDIIDCIWEYKIFSHHQWLPISLELSYQLQQSLIINSNKKFQTDIILKISTDIYHISLAQFLYSTINNDQTKNFIWIRCRGSSLLNFHCYSQWQIMFIQHPTGIINNSSSIQIFNMTTTNIQLNSWYNCNTKINLIFETVMNYRQKNIIINLDFINNEQIIFDLENFTFNNQQNTIKGFLRWIPKIILNNNSKLIPVDNFQLSTNLDLILLNISYIKQAQLNGIISIDEINQYELKYENIFDNEILNFSNKQSTNEKDSKNLINIIQGNIINEQSDVIVICTLSKNLIESIFTVYGKSLQNLLEMKIKENLNNSIISITTDGKLPSKVIYFVLWKPNSNPDILCQSIQQLVFNVIEKAINENYKSITFPAIGCGEYGCSIRLIAETFIKQVHEQLIKYPIKISFVIQPDRTDIYNEFCKQFNSFQQQEQSSITKSISLIIEKGKIEIEQGDIIKQNVDVIIASSSSEDLTQILMKAGGDEVEIAYYQAYINNPNSLIISTPSGQLPCKRIFFIKWEPNRDPELLQQSVIDLIWNVIQNVISYNYNSIAFPALGCGKHACSIDIIIKTMIREMKKEIQMRKLSWLVKFIIQPNHQNIYDEFCKQLLSSNESYHASIDYQLPLTWEKSKENKLRFILSKNTDEYKSISNNFDQAMKEKYTKIIKIERIQNERWFMQYIAHWTDFKKRLNKDTEKRLYHGCSEEAANSIIEDCFNRSFAGVNGTTYGIGVYFSSSAAYSHEFTRLNSNQERCMFLARVLIGKTTLGNKSMKTRPFGFDSTTDGHHIFVTYHDAQAYAEYLITYK</sequence>
<dbReference type="GO" id="GO:0010629">
    <property type="term" value="P:negative regulation of gene expression"/>
    <property type="evidence" value="ECO:0007669"/>
    <property type="project" value="TreeGrafter"/>
</dbReference>
<evidence type="ECO:0000259" key="9">
    <source>
        <dbReference type="PROSITE" id="PS51154"/>
    </source>
</evidence>
<dbReference type="Proteomes" id="UP000663882">
    <property type="component" value="Unassembled WGS sequence"/>
</dbReference>
<comment type="caution">
    <text evidence="10">The sequence shown here is derived from an EMBL/GenBank/DDBJ whole genome shotgun (WGS) entry which is preliminary data.</text>
</comment>
<dbReference type="SUPFAM" id="SSF56399">
    <property type="entry name" value="ADP-ribosylation"/>
    <property type="match status" value="1"/>
</dbReference>
<keyword evidence="5" id="KW-0539">Nucleus</keyword>
<keyword evidence="4 7" id="KW-0520">NAD</keyword>
<evidence type="ECO:0000313" key="10">
    <source>
        <dbReference type="EMBL" id="CAF1085844.1"/>
    </source>
</evidence>
<dbReference type="PROSITE" id="PS50297">
    <property type="entry name" value="ANK_REP_REGION"/>
    <property type="match status" value="2"/>
</dbReference>
<feature type="domain" description="Macro" evidence="9">
    <location>
        <begin position="727"/>
        <end position="900"/>
    </location>
</feature>
<proteinExistence type="predicted"/>